<feature type="region of interest" description="Disordered" evidence="2">
    <location>
        <begin position="1143"/>
        <end position="1162"/>
    </location>
</feature>
<feature type="compositionally biased region" description="Basic and acidic residues" evidence="2">
    <location>
        <begin position="1934"/>
        <end position="1943"/>
    </location>
</feature>
<feature type="region of interest" description="Disordered" evidence="2">
    <location>
        <begin position="1756"/>
        <end position="1776"/>
    </location>
</feature>
<name>A0A8S9ZAF7_9TREM</name>
<keyword evidence="5" id="KW-1185">Reference proteome</keyword>
<comment type="caution">
    <text evidence="4">The sequence shown here is derived from an EMBL/GenBank/DDBJ whole genome shotgun (WGS) entry which is preliminary data.</text>
</comment>
<evidence type="ECO:0000313" key="5">
    <source>
        <dbReference type="Proteomes" id="UP000822476"/>
    </source>
</evidence>
<dbReference type="InterPro" id="IPR009738">
    <property type="entry name" value="BAT2_N"/>
</dbReference>
<feature type="region of interest" description="Disordered" evidence="2">
    <location>
        <begin position="1274"/>
        <end position="1353"/>
    </location>
</feature>
<protein>
    <recommendedName>
        <fullName evidence="3">BAT2 N-terminal domain-containing protein</fullName>
    </recommendedName>
</protein>
<feature type="region of interest" description="Disordered" evidence="2">
    <location>
        <begin position="1931"/>
        <end position="1974"/>
    </location>
</feature>
<feature type="compositionally biased region" description="Basic residues" evidence="2">
    <location>
        <begin position="1031"/>
        <end position="1043"/>
    </location>
</feature>
<feature type="compositionally biased region" description="Low complexity" evidence="2">
    <location>
        <begin position="1955"/>
        <end position="1974"/>
    </location>
</feature>
<feature type="compositionally biased region" description="Polar residues" evidence="2">
    <location>
        <begin position="783"/>
        <end position="796"/>
    </location>
</feature>
<dbReference type="Pfam" id="PF07001">
    <property type="entry name" value="BAT2_N"/>
    <property type="match status" value="1"/>
</dbReference>
<feature type="compositionally biased region" description="Polar residues" evidence="2">
    <location>
        <begin position="1383"/>
        <end position="1399"/>
    </location>
</feature>
<feature type="compositionally biased region" description="Basic and acidic residues" evidence="2">
    <location>
        <begin position="980"/>
        <end position="991"/>
    </location>
</feature>
<feature type="domain" description="BAT2 N-terminal" evidence="3">
    <location>
        <begin position="4"/>
        <end position="126"/>
    </location>
</feature>
<evidence type="ECO:0000259" key="3">
    <source>
        <dbReference type="Pfam" id="PF07001"/>
    </source>
</evidence>
<feature type="region of interest" description="Disordered" evidence="2">
    <location>
        <begin position="1016"/>
        <end position="1058"/>
    </location>
</feature>
<feature type="compositionally biased region" description="Polar residues" evidence="2">
    <location>
        <begin position="1296"/>
        <end position="1315"/>
    </location>
</feature>
<feature type="compositionally biased region" description="Acidic residues" evidence="2">
    <location>
        <begin position="964"/>
        <end position="976"/>
    </location>
</feature>
<evidence type="ECO:0000256" key="1">
    <source>
        <dbReference type="ARBA" id="ARBA00022553"/>
    </source>
</evidence>
<feature type="region of interest" description="Disordered" evidence="2">
    <location>
        <begin position="783"/>
        <end position="813"/>
    </location>
</feature>
<evidence type="ECO:0000256" key="2">
    <source>
        <dbReference type="SAM" id="MobiDB-lite"/>
    </source>
</evidence>
<dbReference type="OrthoDB" id="1939715at2759"/>
<evidence type="ECO:0000313" key="4">
    <source>
        <dbReference type="EMBL" id="KAF7260908.1"/>
    </source>
</evidence>
<feature type="compositionally biased region" description="Polar residues" evidence="2">
    <location>
        <begin position="1212"/>
        <end position="1228"/>
    </location>
</feature>
<dbReference type="Proteomes" id="UP000822476">
    <property type="component" value="Unassembled WGS sequence"/>
</dbReference>
<feature type="compositionally biased region" description="Basic residues" evidence="2">
    <location>
        <begin position="1145"/>
        <end position="1154"/>
    </location>
</feature>
<gene>
    <name evidence="4" type="ORF">EG68_01712</name>
</gene>
<feature type="region of interest" description="Disordered" evidence="2">
    <location>
        <begin position="159"/>
        <end position="178"/>
    </location>
</feature>
<feature type="compositionally biased region" description="Polar residues" evidence="2">
    <location>
        <begin position="2181"/>
        <end position="2198"/>
    </location>
</feature>
<proteinExistence type="predicted"/>
<dbReference type="InterPro" id="IPR033184">
    <property type="entry name" value="PRRC2"/>
</dbReference>
<feature type="region of interest" description="Disordered" evidence="2">
    <location>
        <begin position="2234"/>
        <end position="2262"/>
    </location>
</feature>
<sequence length="2623" mass="279386">MSSKVSKSEKAKLKFAQSNINHVYKGNTSETQHKPTVRQYGMQVVGKLQGTRRLPPPAWVPSIKAETGGLDSRVTLVPPGGSGWGAPASGESLPAQVGESTITELGSSSVAASIPTVNGSLTREAIETSFEPAYARSSLGPTTIPTTTVVETADDDLLGTRKSASGNETDKLNDQPGPMTKQMGIENGGSNDASLSKCTTWTSRTQSTVASGGLAANKPFFQRPTPVTSSSTVEIRQEHRNLSHKSTGANEMVCEPSGWAAVSDQEPNFDERILFSDEEETQECAVSASNCASLSQSSSLTKESSVVSTHSSVSRSVPAAIAQSGRPLLSSNESYECSSSTFSTTPLAPYSDSSNRMSAEIWSAPDAVIGLGSAPTSMLNHCHITQALDPHHRGSGCIPSSTDRMLSGQFVSQAPPVHHIPPVYPDQFFSSHLSSSRIVTSMPATLVDSILPVGDVDAELQHAQRQARTQEFKSAVERAQQARAARQRSDAFSTDSANLLHRSVVSLLSDSLETKGAPAIHVTAASNSSGTSLPTSQTSVQPLIGNMLTPQLLLSSAYQQAANENRHDFAAAVAAATAVAMACNGCVTSASLLPNVSTLSSGLRNTPTLHQTSVNPHPVINSNIGSAWNTALTSSLTSNAGIINSRSPMVPQLIQNTLAMASGGSRGTSGTHSNSVFVNPGHFVERFLEIFNQQQQAPRSSFDQHILTSKSNNQVDLSTDSVLTQTAQSDNEKTVVKKVNSDTPSEKNGGIVVDDVDDLSIRLDAALKPTLSPVVNHLSDLQTQTDSTFDPTTSAETPEKAPNKPGNKRVPGLMDVKVPSTSRNFSLLWEQDDYLSNSRGGRGRTRVFVSDKMWGASKNKRLFGRVPNEDIKVMRNKCSTSADAADPRYRSATFGVNADPDREPRSRVWQISNRISARRSVYGTKTNCGESNSGVISERLTSSALKQDDAVDPRSSANVPADSDVFDEADLSDISEEQYAPEKKTKEKRLDDMELAEPSRRVFVSVSRQKYNAKSDLTDHNEGDTSVQRSGYHRRADRGRRGHGVSGHHPTNSRTFSNDSTYAVYYGDTDSKYYHKSSRGGSFTVRGHRGSVQVETRGRRNLDSCDQDTRNYYSVQSNHGSIYDTENRDRTGSFEARANAYARDGRRHWTHPKPRSGTQLAAHHSNEFHHETHFSDGEQAGANHKRAHTQVPPSSGAPRNRSHESLRCASKGTAQTCSVNHRQTTTDEGSAESPVTPVKDKPPPFDLCPPPLIDYDDSDIPTVRVPAIDTSFQQRAAYSNSRGGRTGVYVRGNAPRRTNSKTAHIQQQGKRTSGSGFQGSRRYRDLQDRYRDDKDDDGGAAAGGGGHSSTGSTAAAAYGSGGFSGLYNNSDLSGGQNPGGTRESGSVDSFSSGEPTNANGDALDTTWRPKAHDDISRNNTNSFHDRTRLHRHQGCAARGNVSDANDVEEWETATEGSTGSGCSNNATFQKSSATLACVAGEVLACSENRTLANADSDGAADVPPDGATVLGDREQITPLSTCTDPRTGDDPVETISSLVTQPSRGVSGCQIPKSDNCFLGQRDSASGAIMGVDTRRGDASVHSGKLRNISVTGRHTVGYQTFRNMDGSRTHHSQFSYRTHLKNTSIPPLMSIKPHSSLIDNHTDLDSVIGEDCKSTVKNNLTNATPANTDVSQSKTDYIGLSASNSVDEHDAESIPSDGFTKVVSKASKKLARRRQQQELIVTPRQCVKKHYEEQKQASSVQLSDVKPERHTRKINSLNGTKCGESTQPSKVNSRKGKLAYSKPTFMGPPISLATHTSLVSVSAVAVSPTKTAISKDPVTSKHWSCVSTLSTNASIVTAAAATTRTWSKVVGTKSVANTFPSATKPEAPVTTDWSVQIANAVVSTASPPCSTESTPMVSSQVLADNVTLSTSSKPAVCSVYNTVPQFWSATKSGDAEKSEAKTDVVIQSDRAPKTTVPSVSASSSSPSASSMSTTQIISTVSNNICKVRPQQQQPLSLTGSVSSVIPEALAAHVIVSVNSSGEQITGAPLCVADVRISGGDRQECEYNTVANRVNPSRLLNSESLQPASRSLAVSWTDSLISHTPNGYYTGGIGDFQFLNSIDGHPSANLWPTTDQLLDTGGAHLAPSVGVGNVHHQQSYVPPHASDALANIFTCSNRSSNSNDPSHKPSHPVTVLPRSHPSYTVQPYGHSSTPSSNDMQNCVYNNSVGEYGKPSTSQAQHTGFASVASSVYIPPQQSGRQSQPHSFGASWTMPQSQHTHLSHPQRYRQRLAHQVDPPQFGGFTYQPDVQGDFAYLPTVSGCVQPAPSGGLYSNVQAQSHTSYHHDSNRHVLGPVPVTNPWSLLGTPTGVSNLQASNSDYSSSFCANPGGNLGGGGGLLPHPVAQGGYNSAHCSMPPAISSSPNPSFVNHPNYVGVIGGGRPNSDLTNGAARHRGMHQNVYPSHNIPHPASAHGQQQFQMPSAFYPSLSPSHQRVHLQHFPASQGRANVHSLINSQNGLYPTAFGALPNQPTPPPLPSHMAYPASFSTESTAAPPIPFHSTAQAHTFSTVGMHLHGHRPGLSSISHVPSRNLNVLANHGGSPMIIPGAAGPSGLPALTGYAQPAAATPLSVSGYPLKTVLPTL</sequence>
<feature type="compositionally biased region" description="Polar residues" evidence="2">
    <location>
        <begin position="1756"/>
        <end position="1772"/>
    </location>
</feature>
<dbReference type="PANTHER" id="PTHR14038">
    <property type="entry name" value="BAT2 HLA-B-ASSOCIATED TRANSCRIPT 2"/>
    <property type="match status" value="1"/>
</dbReference>
<feature type="region of interest" description="Disordered" evidence="2">
    <location>
        <begin position="944"/>
        <end position="991"/>
    </location>
</feature>
<reference evidence="4" key="1">
    <citation type="submission" date="2019-07" db="EMBL/GenBank/DDBJ databases">
        <title>Annotation for the trematode Paragonimus miyazaki's.</title>
        <authorList>
            <person name="Choi Y.-J."/>
        </authorList>
    </citation>
    <scope>NUCLEOTIDE SEQUENCE</scope>
    <source>
        <strain evidence="4">Japan</strain>
    </source>
</reference>
<keyword evidence="1" id="KW-0597">Phosphoprotein</keyword>
<feature type="compositionally biased region" description="Polar residues" evidence="2">
    <location>
        <begin position="2234"/>
        <end position="2245"/>
    </location>
</feature>
<feature type="region of interest" description="Disordered" evidence="2">
    <location>
        <begin position="1369"/>
        <end position="1427"/>
    </location>
</feature>
<dbReference type="PANTHER" id="PTHR14038:SF0">
    <property type="entry name" value="LP18708P"/>
    <property type="match status" value="1"/>
</dbReference>
<dbReference type="EMBL" id="JTDE01000567">
    <property type="protein sequence ID" value="KAF7260908.1"/>
    <property type="molecule type" value="Genomic_DNA"/>
</dbReference>
<feature type="compositionally biased region" description="Polar residues" evidence="2">
    <location>
        <begin position="1274"/>
        <end position="1283"/>
    </location>
</feature>
<feature type="compositionally biased region" description="Basic and acidic residues" evidence="2">
    <location>
        <begin position="1322"/>
        <end position="1333"/>
    </location>
</feature>
<accession>A0A8S9ZAF7</accession>
<organism evidence="4 5">
    <name type="scientific">Paragonimus skrjabini miyazakii</name>
    <dbReference type="NCBI Taxonomy" id="59628"/>
    <lineage>
        <taxon>Eukaryota</taxon>
        <taxon>Metazoa</taxon>
        <taxon>Spiralia</taxon>
        <taxon>Lophotrochozoa</taxon>
        <taxon>Platyhelminthes</taxon>
        <taxon>Trematoda</taxon>
        <taxon>Digenea</taxon>
        <taxon>Plagiorchiida</taxon>
        <taxon>Troglotremata</taxon>
        <taxon>Troglotrematidae</taxon>
        <taxon>Paragonimus</taxon>
    </lineage>
</organism>
<feature type="region of interest" description="Disordered" evidence="2">
    <location>
        <begin position="2158"/>
        <end position="2198"/>
    </location>
</feature>
<feature type="region of interest" description="Disordered" evidence="2">
    <location>
        <begin position="1180"/>
        <end position="1244"/>
    </location>
</feature>
<dbReference type="GO" id="GO:0030154">
    <property type="term" value="P:cell differentiation"/>
    <property type="evidence" value="ECO:0007669"/>
    <property type="project" value="TreeGrafter"/>
</dbReference>